<dbReference type="Proteomes" id="UP001217485">
    <property type="component" value="Unassembled WGS sequence"/>
</dbReference>
<comment type="caution">
    <text evidence="5">The sequence shown here is derived from an EMBL/GenBank/DDBJ whole genome shotgun (WGS) entry which is preliminary data.</text>
</comment>
<feature type="region of interest" description="Disordered" evidence="2">
    <location>
        <begin position="39"/>
        <end position="59"/>
    </location>
</feature>
<organism evidence="5 6">
    <name type="scientific">Sorangium atrum</name>
    <dbReference type="NCBI Taxonomy" id="2995308"/>
    <lineage>
        <taxon>Bacteria</taxon>
        <taxon>Pseudomonadati</taxon>
        <taxon>Myxococcota</taxon>
        <taxon>Polyangia</taxon>
        <taxon>Polyangiales</taxon>
        <taxon>Polyangiaceae</taxon>
        <taxon>Sorangium</taxon>
    </lineage>
</organism>
<evidence type="ECO:0000313" key="5">
    <source>
        <dbReference type="EMBL" id="MDC0677664.1"/>
    </source>
</evidence>
<accession>A0ABT5BU32</accession>
<feature type="region of interest" description="Disordered" evidence="2">
    <location>
        <begin position="71"/>
        <end position="100"/>
    </location>
</feature>
<evidence type="ECO:0000256" key="1">
    <source>
        <dbReference type="ARBA" id="ARBA00022801"/>
    </source>
</evidence>
<keyword evidence="6" id="KW-1185">Reference proteome</keyword>
<feature type="compositionally biased region" description="Gly residues" evidence="2">
    <location>
        <begin position="50"/>
        <end position="59"/>
    </location>
</feature>
<dbReference type="InterPro" id="IPR036514">
    <property type="entry name" value="SGNH_hydro_sf"/>
</dbReference>
<sequence>MKPLLNVSLSRSRWALVSLFALVGGLACGVAEHPHDTQSVGAGDDFGPSSGAGAGTTTGGASVGGVMTAASGSGGGGSSGTSDAGSGGGPAPSGVTINLGGVDVPRERAIAFIHIGHSNMAGRATRPQSSRPFHFTETHPHAFMYHPGSAPELAIEPKTAGDTDAGGPGTALVKEAAMLAPDYYFISLGFGWPSAYCSQFVPGGLYYDKLIAAPKAIKGRVTFGGIFIYLGITERHGTAADRSGFPECINTLVTAIRNDVGEPTLPALMNDYEVEGSGEFVVGGAVATAIRPEIERCPSVVSNFALVSAEGVGMQDDHHFNLDGHRTWVQRALATMKDKGWRPWAP</sequence>
<feature type="domain" description="Sialate O-acetylesterase" evidence="4">
    <location>
        <begin position="112"/>
        <end position="331"/>
    </location>
</feature>
<evidence type="ECO:0000313" key="6">
    <source>
        <dbReference type="Proteomes" id="UP001217485"/>
    </source>
</evidence>
<dbReference type="EMBL" id="JAQNDK010000001">
    <property type="protein sequence ID" value="MDC0677664.1"/>
    <property type="molecule type" value="Genomic_DNA"/>
</dbReference>
<dbReference type="PROSITE" id="PS51257">
    <property type="entry name" value="PROKAR_LIPOPROTEIN"/>
    <property type="match status" value="1"/>
</dbReference>
<dbReference type="RefSeq" id="WP_272094419.1">
    <property type="nucleotide sequence ID" value="NZ_JAQNDK010000001.1"/>
</dbReference>
<keyword evidence="1" id="KW-0378">Hydrolase</keyword>
<dbReference type="InterPro" id="IPR005181">
    <property type="entry name" value="SASA"/>
</dbReference>
<dbReference type="SUPFAM" id="SSF52266">
    <property type="entry name" value="SGNH hydrolase"/>
    <property type="match status" value="1"/>
</dbReference>
<protein>
    <submittedName>
        <fullName evidence="5">Sialate O-acetylesterase</fullName>
    </submittedName>
</protein>
<reference evidence="5 6" key="1">
    <citation type="submission" date="2023-01" db="EMBL/GenBank/DDBJ databases">
        <title>Minimal conservation of predation-associated metabolite biosynthetic gene clusters underscores biosynthetic potential of Myxococcota including descriptions for ten novel species: Archangium lansinium sp. nov., Myxococcus landrumus sp. nov., Nannocystis bai.</title>
        <authorList>
            <person name="Ahearne A."/>
            <person name="Stevens C."/>
            <person name="Dowd S."/>
        </authorList>
    </citation>
    <scope>NUCLEOTIDE SEQUENCE [LARGE SCALE GENOMIC DNA]</scope>
    <source>
        <strain evidence="5 6">WIWO2</strain>
    </source>
</reference>
<name>A0ABT5BU32_9BACT</name>
<evidence type="ECO:0000259" key="4">
    <source>
        <dbReference type="Pfam" id="PF03629"/>
    </source>
</evidence>
<evidence type="ECO:0000256" key="3">
    <source>
        <dbReference type="SAM" id="SignalP"/>
    </source>
</evidence>
<keyword evidence="3" id="KW-0732">Signal</keyword>
<feature type="compositionally biased region" description="Gly residues" evidence="2">
    <location>
        <begin position="72"/>
        <end position="91"/>
    </location>
</feature>
<dbReference type="Gene3D" id="3.40.50.1110">
    <property type="entry name" value="SGNH hydrolase"/>
    <property type="match status" value="1"/>
</dbReference>
<feature type="signal peptide" evidence="3">
    <location>
        <begin position="1"/>
        <end position="23"/>
    </location>
</feature>
<dbReference type="Pfam" id="PF03629">
    <property type="entry name" value="SASA"/>
    <property type="match status" value="1"/>
</dbReference>
<proteinExistence type="predicted"/>
<feature type="chain" id="PRO_5045288871" evidence="3">
    <location>
        <begin position="24"/>
        <end position="346"/>
    </location>
</feature>
<gene>
    <name evidence="5" type="ORF">POL72_07905</name>
</gene>
<evidence type="ECO:0000256" key="2">
    <source>
        <dbReference type="SAM" id="MobiDB-lite"/>
    </source>
</evidence>